<feature type="region of interest" description="Disordered" evidence="1">
    <location>
        <begin position="191"/>
        <end position="210"/>
    </location>
</feature>
<evidence type="ECO:0000256" key="1">
    <source>
        <dbReference type="SAM" id="MobiDB-lite"/>
    </source>
</evidence>
<feature type="compositionally biased region" description="Low complexity" evidence="1">
    <location>
        <begin position="196"/>
        <end position="207"/>
    </location>
</feature>
<dbReference type="Proteomes" id="UP000292082">
    <property type="component" value="Unassembled WGS sequence"/>
</dbReference>
<dbReference type="STRING" id="114155.A0A4Q9PEG7"/>
<proteinExistence type="predicted"/>
<accession>A0A4Q9PEG7</accession>
<feature type="compositionally biased region" description="Low complexity" evidence="1">
    <location>
        <begin position="273"/>
        <end position="294"/>
    </location>
</feature>
<feature type="region of interest" description="Disordered" evidence="1">
    <location>
        <begin position="1"/>
        <end position="82"/>
    </location>
</feature>
<feature type="compositionally biased region" description="Low complexity" evidence="1">
    <location>
        <begin position="307"/>
        <end position="322"/>
    </location>
</feature>
<dbReference type="EMBL" id="ML145319">
    <property type="protein sequence ID" value="TBU51462.1"/>
    <property type="molecule type" value="Genomic_DNA"/>
</dbReference>
<name>A0A4Q9PEG7_9APHY</name>
<feature type="compositionally biased region" description="Polar residues" evidence="1">
    <location>
        <begin position="323"/>
        <end position="332"/>
    </location>
</feature>
<dbReference type="AlphaFoldDB" id="A0A4Q9PEG7"/>
<gene>
    <name evidence="2" type="ORF">BD310DRAFT_345716</name>
</gene>
<dbReference type="Gene3D" id="3.30.160.60">
    <property type="entry name" value="Classic Zinc Finger"/>
    <property type="match status" value="1"/>
</dbReference>
<feature type="compositionally biased region" description="Low complexity" evidence="1">
    <location>
        <begin position="333"/>
        <end position="346"/>
    </location>
</feature>
<dbReference type="Pfam" id="PF00096">
    <property type="entry name" value="zf-C2H2"/>
    <property type="match status" value="1"/>
</dbReference>
<dbReference type="InterPro" id="IPR013087">
    <property type="entry name" value="Znf_C2H2_type"/>
</dbReference>
<evidence type="ECO:0000313" key="2">
    <source>
        <dbReference type="EMBL" id="TBU51462.1"/>
    </source>
</evidence>
<reference evidence="2 3" key="1">
    <citation type="submission" date="2019-01" db="EMBL/GenBank/DDBJ databases">
        <title>Draft genome sequences of three monokaryotic isolates of the white-rot basidiomycete fungus Dichomitus squalens.</title>
        <authorList>
            <consortium name="DOE Joint Genome Institute"/>
            <person name="Lopez S.C."/>
            <person name="Andreopoulos B."/>
            <person name="Pangilinan J."/>
            <person name="Lipzen A."/>
            <person name="Riley R."/>
            <person name="Ahrendt S."/>
            <person name="Ng V."/>
            <person name="Barry K."/>
            <person name="Daum C."/>
            <person name="Grigoriev I.V."/>
            <person name="Hilden K.S."/>
            <person name="Makela M.R."/>
            <person name="de Vries R.P."/>
        </authorList>
    </citation>
    <scope>NUCLEOTIDE SEQUENCE [LARGE SCALE GENOMIC DNA]</scope>
    <source>
        <strain evidence="2 3">CBS 464.89</strain>
    </source>
</reference>
<keyword evidence="3" id="KW-1185">Reference proteome</keyword>
<feature type="compositionally biased region" description="Gly residues" evidence="1">
    <location>
        <begin position="462"/>
        <end position="471"/>
    </location>
</feature>
<feature type="compositionally biased region" description="Polar residues" evidence="1">
    <location>
        <begin position="255"/>
        <end position="264"/>
    </location>
</feature>
<protein>
    <submittedName>
        <fullName evidence="2">Uncharacterized protein</fullName>
    </submittedName>
</protein>
<organism evidence="2 3">
    <name type="scientific">Dichomitus squalens</name>
    <dbReference type="NCBI Taxonomy" id="114155"/>
    <lineage>
        <taxon>Eukaryota</taxon>
        <taxon>Fungi</taxon>
        <taxon>Dikarya</taxon>
        <taxon>Basidiomycota</taxon>
        <taxon>Agaricomycotina</taxon>
        <taxon>Agaricomycetes</taxon>
        <taxon>Polyporales</taxon>
        <taxon>Polyporaceae</taxon>
        <taxon>Dichomitus</taxon>
    </lineage>
</organism>
<feature type="compositionally biased region" description="Polar residues" evidence="1">
    <location>
        <begin position="46"/>
        <end position="66"/>
    </location>
</feature>
<feature type="region of interest" description="Disordered" evidence="1">
    <location>
        <begin position="216"/>
        <end position="349"/>
    </location>
</feature>
<feature type="region of interest" description="Disordered" evidence="1">
    <location>
        <begin position="444"/>
        <end position="478"/>
    </location>
</feature>
<sequence length="478" mass="51974">MRQSGYSAHDDDSKRSARSSTAFDMDFGIVNPSATYDDPASWCHPSATSNRVAQSHISNLASSQEHVVSPQRDHSHVYSSQPPYYNVPPDRAQQHSGPHATTSYDIPNHYRALQESSVHRSLHVRTDASVHTPSGTFLPRQDTSSLGIAPLSEAAVQQYVSPHARYTHDTANTQDIPALRNVPHSTTMPYLPVHPSSASTSAYSSQAVPSHIVTRNSPTLRHMPGQDYGFPNPGFSHDTHQQPSTGHSTADRYYSTGTSPSQRSQHPRHRYGSSPYPSPTSTSSQSSSGFASSPETSSVPLVDIHPLSLSSSSRASSSAASSPTSETDTLQPSSSARTASSASGSRSADRFPCPYCPGDRSFSRTKDLERHIQSIHFRDPDAPEWICCGVPLSEADRWNLPEWVRREPPYMLNGIPMVGGCKEQCSRKDVLKRHLRKNEKRCFGSESAPWLPGNQKHKRPPRGGGNSGGSSSGAVGRA</sequence>
<evidence type="ECO:0000313" key="3">
    <source>
        <dbReference type="Proteomes" id="UP000292082"/>
    </source>
</evidence>